<evidence type="ECO:0000256" key="3">
    <source>
        <dbReference type="ARBA" id="ARBA00012315"/>
    </source>
</evidence>
<evidence type="ECO:0000256" key="5">
    <source>
        <dbReference type="ARBA" id="ARBA00022679"/>
    </source>
</evidence>
<dbReference type="InterPro" id="IPR006206">
    <property type="entry name" value="Mevalonate/galactokinase"/>
</dbReference>
<dbReference type="Pfam" id="PF00288">
    <property type="entry name" value="GHMP_kinases_N"/>
    <property type="match status" value="1"/>
</dbReference>
<dbReference type="Gene3D" id="3.30.230.10">
    <property type="match status" value="1"/>
</dbReference>
<comment type="catalytic activity">
    <reaction evidence="10">
        <text>alpha-D-galactose + ATP = alpha-D-galactose 1-phosphate + ADP + H(+)</text>
        <dbReference type="Rhea" id="RHEA:13553"/>
        <dbReference type="ChEBI" id="CHEBI:15378"/>
        <dbReference type="ChEBI" id="CHEBI:28061"/>
        <dbReference type="ChEBI" id="CHEBI:30616"/>
        <dbReference type="ChEBI" id="CHEBI:58336"/>
        <dbReference type="ChEBI" id="CHEBI:456216"/>
        <dbReference type="EC" id="2.7.1.6"/>
    </reaction>
    <physiologicalReaction direction="left-to-right" evidence="10">
        <dbReference type="Rhea" id="RHEA:13554"/>
    </physiologicalReaction>
</comment>
<dbReference type="PROSITE" id="PS00106">
    <property type="entry name" value="GALACTOKINASE"/>
    <property type="match status" value="1"/>
</dbReference>
<sequence length="555" mass="59729">MAADLPVPTYTNLNEAYPDLVTAAREAARFNDLAIEYTKRFGHPPTHIARAPGRVNLIGEHVDYALFGVLPTAVERDVLIACGKRPEGQIGTGEVRAENLDTKYTPQTFRPDPSNGTWHLPIDKSQLRWESYIKAGYYGVLNQFFDPFQTEGALQPTPVDLLFTGTVPAGSGLSSSAAMVVASTLAFLAVNDKLHKDGQGTRKGELVEMAVENEKRVGVNSGGMDQAASVISLPTSALYISFFPVLHAESILLPITRTVPRAVFVCANSLVVSDKVVGAKTRYNLRVVEVLVAARILARLLSLSFISGAPASKPTLREVLGAYINARIHIPGSEVLETNEVRGQASPALSVEQLEDGLGRLLGECEVLRASKLVGRVGGEEGLTMEEMVEASGLSKEIIIPHPLHSQSVEATHFQLYKRAKHVFSEALRVLQFRKLCLSVSGSSEEGDLPESTLKDLGALMDASQESCSELFECSCPELNRLTTIAREAGAYGSRLTGAGWGGCTVSLVAENDVEGFISRVKAAYPPYRDLEGERLSEVIFATKPSGGAFGTAIS</sequence>
<evidence type="ECO:0000256" key="1">
    <source>
        <dbReference type="ARBA" id="ARBA00004947"/>
    </source>
</evidence>
<dbReference type="SUPFAM" id="SSF55060">
    <property type="entry name" value="GHMP Kinase, C-terminal domain"/>
    <property type="match status" value="1"/>
</dbReference>
<dbReference type="InterPro" id="IPR013750">
    <property type="entry name" value="GHMP_kinase_C_dom"/>
</dbReference>
<dbReference type="Pfam" id="PF08544">
    <property type="entry name" value="GHMP_kinases_C"/>
    <property type="match status" value="1"/>
</dbReference>
<evidence type="ECO:0000256" key="2">
    <source>
        <dbReference type="ARBA" id="ARBA00006566"/>
    </source>
</evidence>
<evidence type="ECO:0000256" key="8">
    <source>
        <dbReference type="ARBA" id="ARBA00022840"/>
    </source>
</evidence>
<comment type="caution">
    <text evidence="14">The sequence shown here is derived from an EMBL/GenBank/DDBJ whole genome shotgun (WGS) entry which is preliminary data.</text>
</comment>
<evidence type="ECO:0000259" key="11">
    <source>
        <dbReference type="Pfam" id="PF00288"/>
    </source>
</evidence>
<keyword evidence="8" id="KW-0067">ATP-binding</keyword>
<comment type="pathway">
    <text evidence="1">Carbohydrate metabolism; galactose metabolism.</text>
</comment>
<dbReference type="PRINTS" id="PR00959">
    <property type="entry name" value="MEVGALKINASE"/>
</dbReference>
<reference evidence="14 15" key="1">
    <citation type="submission" date="2019-02" db="EMBL/GenBank/DDBJ databases">
        <title>Genome sequencing of the rare red list fungi Phlebia centrifuga.</title>
        <authorList>
            <person name="Buettner E."/>
            <person name="Kellner H."/>
        </authorList>
    </citation>
    <scope>NUCLEOTIDE SEQUENCE [LARGE SCALE GENOMIC DNA]</scope>
    <source>
        <strain evidence="14 15">DSM 108282</strain>
    </source>
</reference>
<dbReference type="EMBL" id="SGPJ01000271">
    <property type="protein sequence ID" value="THG96002.1"/>
    <property type="molecule type" value="Genomic_DNA"/>
</dbReference>
<organism evidence="14 15">
    <name type="scientific">Hermanssonia centrifuga</name>
    <dbReference type="NCBI Taxonomy" id="98765"/>
    <lineage>
        <taxon>Eukaryota</taxon>
        <taxon>Fungi</taxon>
        <taxon>Dikarya</taxon>
        <taxon>Basidiomycota</taxon>
        <taxon>Agaricomycotina</taxon>
        <taxon>Agaricomycetes</taxon>
        <taxon>Polyporales</taxon>
        <taxon>Meruliaceae</taxon>
        <taxon>Hermanssonia</taxon>
    </lineage>
</organism>
<dbReference type="PIRSF" id="PIRSF000530">
    <property type="entry name" value="Galactokinase"/>
    <property type="match status" value="1"/>
</dbReference>
<dbReference type="NCBIfam" id="TIGR00131">
    <property type="entry name" value="gal_kin"/>
    <property type="match status" value="1"/>
</dbReference>
<dbReference type="UniPathway" id="UPA00214"/>
<comment type="similarity">
    <text evidence="2">Belongs to the GHMP kinase family. GalK subfamily.</text>
</comment>
<gene>
    <name evidence="14" type="ORF">EW026_g5748</name>
</gene>
<dbReference type="PANTHER" id="PTHR10457:SF7">
    <property type="entry name" value="GALACTOKINASE-RELATED"/>
    <property type="match status" value="1"/>
</dbReference>
<keyword evidence="5" id="KW-0808">Transferase</keyword>
<dbReference type="PANTHER" id="PTHR10457">
    <property type="entry name" value="MEVALONATE KINASE/GALACTOKINASE"/>
    <property type="match status" value="1"/>
</dbReference>
<dbReference type="Gene3D" id="3.30.70.3170">
    <property type="match status" value="1"/>
</dbReference>
<dbReference type="InterPro" id="IPR000705">
    <property type="entry name" value="Galactokinase"/>
</dbReference>
<evidence type="ECO:0000256" key="4">
    <source>
        <dbReference type="ARBA" id="ARBA00019487"/>
    </source>
</evidence>
<dbReference type="InterPro" id="IPR006203">
    <property type="entry name" value="GHMP_knse_ATP-bd_CS"/>
</dbReference>
<proteinExistence type="inferred from homology"/>
<dbReference type="SUPFAM" id="SSF54211">
    <property type="entry name" value="Ribosomal protein S5 domain 2-like"/>
    <property type="match status" value="1"/>
</dbReference>
<dbReference type="Gene3D" id="1.20.1440.340">
    <property type="match status" value="1"/>
</dbReference>
<name>A0A4V3X9Y6_9APHY</name>
<dbReference type="InterPro" id="IPR019539">
    <property type="entry name" value="GalKase_N"/>
</dbReference>
<dbReference type="AlphaFoldDB" id="A0A4V3X9Y6"/>
<dbReference type="PROSITE" id="PS00627">
    <property type="entry name" value="GHMP_KINASES_ATP"/>
    <property type="match status" value="1"/>
</dbReference>
<dbReference type="GO" id="GO:0006012">
    <property type="term" value="P:galactose metabolic process"/>
    <property type="evidence" value="ECO:0007669"/>
    <property type="project" value="UniProtKB-UniPathway"/>
</dbReference>
<keyword evidence="7" id="KW-0418">Kinase</keyword>
<dbReference type="PRINTS" id="PR00473">
    <property type="entry name" value="GALCTOKINASE"/>
</dbReference>
<dbReference type="GO" id="GO:0005524">
    <property type="term" value="F:ATP binding"/>
    <property type="evidence" value="ECO:0007669"/>
    <property type="project" value="UniProtKB-KW"/>
</dbReference>
<dbReference type="GO" id="GO:0004335">
    <property type="term" value="F:galactokinase activity"/>
    <property type="evidence" value="ECO:0007669"/>
    <property type="project" value="UniProtKB-EC"/>
</dbReference>
<dbReference type="EC" id="2.7.1.6" evidence="3"/>
<dbReference type="Pfam" id="PF10509">
    <property type="entry name" value="GalKase_gal_bdg"/>
    <property type="match status" value="1"/>
</dbReference>
<keyword evidence="6" id="KW-0547">Nucleotide-binding</keyword>
<dbReference type="InterPro" id="IPR006204">
    <property type="entry name" value="GHMP_kinase_N_dom"/>
</dbReference>
<evidence type="ECO:0000259" key="12">
    <source>
        <dbReference type="Pfam" id="PF08544"/>
    </source>
</evidence>
<dbReference type="GO" id="GO:0005829">
    <property type="term" value="C:cytosol"/>
    <property type="evidence" value="ECO:0007669"/>
    <property type="project" value="TreeGrafter"/>
</dbReference>
<evidence type="ECO:0000259" key="13">
    <source>
        <dbReference type="Pfam" id="PF10509"/>
    </source>
</evidence>
<evidence type="ECO:0000313" key="15">
    <source>
        <dbReference type="Proteomes" id="UP000309038"/>
    </source>
</evidence>
<feature type="domain" description="GHMP kinase C-terminal" evidence="12">
    <location>
        <begin position="450"/>
        <end position="526"/>
    </location>
</feature>
<accession>A0A4V3X9Y6</accession>
<evidence type="ECO:0000256" key="9">
    <source>
        <dbReference type="ARBA" id="ARBA00029590"/>
    </source>
</evidence>
<evidence type="ECO:0000313" key="14">
    <source>
        <dbReference type="EMBL" id="THG96002.1"/>
    </source>
</evidence>
<dbReference type="InterPro" id="IPR036554">
    <property type="entry name" value="GHMP_kinase_C_sf"/>
</dbReference>
<feature type="domain" description="Galactokinase N-terminal" evidence="13">
    <location>
        <begin position="36"/>
        <end position="84"/>
    </location>
</feature>
<evidence type="ECO:0000256" key="10">
    <source>
        <dbReference type="ARBA" id="ARBA00049538"/>
    </source>
</evidence>
<feature type="domain" description="GHMP kinase N-terminal" evidence="11">
    <location>
        <begin position="152"/>
        <end position="230"/>
    </location>
</feature>
<dbReference type="Proteomes" id="UP000309038">
    <property type="component" value="Unassembled WGS sequence"/>
</dbReference>
<dbReference type="InterPro" id="IPR014721">
    <property type="entry name" value="Ribsml_uS5_D2-typ_fold_subgr"/>
</dbReference>
<evidence type="ECO:0000256" key="6">
    <source>
        <dbReference type="ARBA" id="ARBA00022741"/>
    </source>
</evidence>
<keyword evidence="15" id="KW-1185">Reference proteome</keyword>
<dbReference type="InterPro" id="IPR019741">
    <property type="entry name" value="Galactokinase_CS"/>
</dbReference>
<evidence type="ECO:0000256" key="7">
    <source>
        <dbReference type="ARBA" id="ARBA00022777"/>
    </source>
</evidence>
<protein>
    <recommendedName>
        <fullName evidence="4">Galactokinase</fullName>
        <ecNumber evidence="3">2.7.1.6</ecNumber>
    </recommendedName>
    <alternativeName>
        <fullName evidence="9">Galactose kinase</fullName>
    </alternativeName>
</protein>
<dbReference type="InterPro" id="IPR020568">
    <property type="entry name" value="Ribosomal_Su5_D2-typ_SF"/>
</dbReference>